<dbReference type="STRING" id="88036.D8S9W8"/>
<dbReference type="EMBL" id="GL377608">
    <property type="protein sequence ID" value="EFJ19026.1"/>
    <property type="molecule type" value="Genomic_DNA"/>
</dbReference>
<accession>D8S9W8</accession>
<dbReference type="InterPro" id="IPR020103">
    <property type="entry name" value="PsdUridine_synth_cat_dom_sf"/>
</dbReference>
<sequence length="415" mass="46859">YKRLLPCPSTQLGPRIEHLLVKKKGTVLSIVSEVLKLPSEYVADLMSFGAVHHALRCPKPPLNLTPQQVQLFKKASPKKWPVLDRVSLVEARKPERVTDPNHYAEPGSYIRVHVHPKRFPRCYEVDWRSRIIANEESFVVLNKPAGVSVGGSVDNVEEICSTFATRALNLEQPLVTTHQLDNCTEGCLLLAKNNEFASRFHRLLKENKVEKFYLALAAAPVPLGKTAHYMRSDKYPPRIMSNNERLGWQLCVMHVLECKQVPWPSEAALSEYQVQPCGWTKSKFAYECRVKLLTGLTHQLRAQFSALGSPLIGDSLYMPAAAARLENPELDPFLDTRKKEIADEEAGIEKSPAESKQLEKKWISLHGSEPLLGIGLQSCEIGWKDEGEVLRFRAGKPWWRTEEHQEEAATVPCES</sequence>
<proteinExistence type="predicted"/>
<dbReference type="FunCoup" id="D8S9W8">
    <property type="interactions" value="750"/>
</dbReference>
<protein>
    <recommendedName>
        <fullName evidence="1">Pseudouridine synthase RsuA/RluA-like domain-containing protein</fullName>
    </recommendedName>
</protein>
<evidence type="ECO:0000313" key="2">
    <source>
        <dbReference type="EMBL" id="EFJ19026.1"/>
    </source>
</evidence>
<dbReference type="Gramene" id="EFJ19026">
    <property type="protein sequence ID" value="EFJ19026"/>
    <property type="gene ID" value="SELMODRAFT_112010"/>
</dbReference>
<feature type="domain" description="Pseudouridine synthase RsuA/RluA-like" evidence="1">
    <location>
        <begin position="138"/>
        <end position="306"/>
    </location>
</feature>
<dbReference type="GO" id="GO:0003723">
    <property type="term" value="F:RNA binding"/>
    <property type="evidence" value="ECO:0007669"/>
    <property type="project" value="InterPro"/>
</dbReference>
<dbReference type="GO" id="GO:0009982">
    <property type="term" value="F:pseudouridine synthase activity"/>
    <property type="evidence" value="ECO:0000318"/>
    <property type="project" value="GO_Central"/>
</dbReference>
<evidence type="ECO:0000259" key="1">
    <source>
        <dbReference type="Pfam" id="PF00849"/>
    </source>
</evidence>
<dbReference type="eggNOG" id="KOG1919">
    <property type="taxonomic scope" value="Eukaryota"/>
</dbReference>
<dbReference type="KEGG" id="smo:SELMODRAFT_112010"/>
<dbReference type="SUPFAM" id="SSF55120">
    <property type="entry name" value="Pseudouridine synthase"/>
    <property type="match status" value="1"/>
</dbReference>
<dbReference type="CDD" id="cd02869">
    <property type="entry name" value="PseudoU_synth_RluA_like"/>
    <property type="match status" value="1"/>
</dbReference>
<dbReference type="HOGENOM" id="CLU_055064_0_0_1"/>
<dbReference type="GO" id="GO:0000455">
    <property type="term" value="P:enzyme-directed rRNA pseudouridine synthesis"/>
    <property type="evidence" value="ECO:0000318"/>
    <property type="project" value="GO_Central"/>
</dbReference>
<dbReference type="PANTHER" id="PTHR21600">
    <property type="entry name" value="MITOCHONDRIAL RNA PSEUDOURIDINE SYNTHASE"/>
    <property type="match status" value="1"/>
</dbReference>
<dbReference type="InterPro" id="IPR050188">
    <property type="entry name" value="RluA_PseudoU_synthase"/>
</dbReference>
<dbReference type="Gene3D" id="3.30.2350.10">
    <property type="entry name" value="Pseudouridine synthase"/>
    <property type="match status" value="1"/>
</dbReference>
<reference evidence="2 3" key="1">
    <citation type="journal article" date="2011" name="Science">
        <title>The Selaginella genome identifies genetic changes associated with the evolution of vascular plants.</title>
        <authorList>
            <person name="Banks J.A."/>
            <person name="Nishiyama T."/>
            <person name="Hasebe M."/>
            <person name="Bowman J.L."/>
            <person name="Gribskov M."/>
            <person name="dePamphilis C."/>
            <person name="Albert V.A."/>
            <person name="Aono N."/>
            <person name="Aoyama T."/>
            <person name="Ambrose B.A."/>
            <person name="Ashton N.W."/>
            <person name="Axtell M.J."/>
            <person name="Barker E."/>
            <person name="Barker M.S."/>
            <person name="Bennetzen J.L."/>
            <person name="Bonawitz N.D."/>
            <person name="Chapple C."/>
            <person name="Cheng C."/>
            <person name="Correa L.G."/>
            <person name="Dacre M."/>
            <person name="DeBarry J."/>
            <person name="Dreyer I."/>
            <person name="Elias M."/>
            <person name="Engstrom E.M."/>
            <person name="Estelle M."/>
            <person name="Feng L."/>
            <person name="Finet C."/>
            <person name="Floyd S.K."/>
            <person name="Frommer W.B."/>
            <person name="Fujita T."/>
            <person name="Gramzow L."/>
            <person name="Gutensohn M."/>
            <person name="Harholt J."/>
            <person name="Hattori M."/>
            <person name="Heyl A."/>
            <person name="Hirai T."/>
            <person name="Hiwatashi Y."/>
            <person name="Ishikawa M."/>
            <person name="Iwata M."/>
            <person name="Karol K.G."/>
            <person name="Koehler B."/>
            <person name="Kolukisaoglu U."/>
            <person name="Kubo M."/>
            <person name="Kurata T."/>
            <person name="Lalonde S."/>
            <person name="Li K."/>
            <person name="Li Y."/>
            <person name="Litt A."/>
            <person name="Lyons E."/>
            <person name="Manning G."/>
            <person name="Maruyama T."/>
            <person name="Michael T.P."/>
            <person name="Mikami K."/>
            <person name="Miyazaki S."/>
            <person name="Morinaga S."/>
            <person name="Murata T."/>
            <person name="Mueller-Roeber B."/>
            <person name="Nelson D.R."/>
            <person name="Obara M."/>
            <person name="Oguri Y."/>
            <person name="Olmstead R.G."/>
            <person name="Onodera N."/>
            <person name="Petersen B.L."/>
            <person name="Pils B."/>
            <person name="Prigge M."/>
            <person name="Rensing S.A."/>
            <person name="Riano-Pachon D.M."/>
            <person name="Roberts A.W."/>
            <person name="Sato Y."/>
            <person name="Scheller H.V."/>
            <person name="Schulz B."/>
            <person name="Schulz C."/>
            <person name="Shakirov E.V."/>
            <person name="Shibagaki N."/>
            <person name="Shinohara N."/>
            <person name="Shippen D.E."/>
            <person name="Soerensen I."/>
            <person name="Sotooka R."/>
            <person name="Sugimoto N."/>
            <person name="Sugita M."/>
            <person name="Sumikawa N."/>
            <person name="Tanurdzic M."/>
            <person name="Theissen G."/>
            <person name="Ulvskov P."/>
            <person name="Wakazuki S."/>
            <person name="Weng J.K."/>
            <person name="Willats W.W."/>
            <person name="Wipf D."/>
            <person name="Wolf P.G."/>
            <person name="Yang L."/>
            <person name="Zimmer A.D."/>
            <person name="Zhu Q."/>
            <person name="Mitros T."/>
            <person name="Hellsten U."/>
            <person name="Loque D."/>
            <person name="Otillar R."/>
            <person name="Salamov A."/>
            <person name="Schmutz J."/>
            <person name="Shapiro H."/>
            <person name="Lindquist E."/>
            <person name="Lucas S."/>
            <person name="Rokhsar D."/>
            <person name="Grigoriev I.V."/>
        </authorList>
    </citation>
    <scope>NUCLEOTIDE SEQUENCE [LARGE SCALE GENOMIC DNA]</scope>
</reference>
<dbReference type="InterPro" id="IPR006145">
    <property type="entry name" value="PsdUridine_synth_RsuA/RluA"/>
</dbReference>
<dbReference type="AlphaFoldDB" id="D8S9W8"/>
<dbReference type="Pfam" id="PF00849">
    <property type="entry name" value="PseudoU_synth_2"/>
    <property type="match status" value="1"/>
</dbReference>
<organism evidence="3">
    <name type="scientific">Selaginella moellendorffii</name>
    <name type="common">Spikemoss</name>
    <dbReference type="NCBI Taxonomy" id="88036"/>
    <lineage>
        <taxon>Eukaryota</taxon>
        <taxon>Viridiplantae</taxon>
        <taxon>Streptophyta</taxon>
        <taxon>Embryophyta</taxon>
        <taxon>Tracheophyta</taxon>
        <taxon>Lycopodiopsida</taxon>
        <taxon>Selaginellales</taxon>
        <taxon>Selaginellaceae</taxon>
        <taxon>Selaginella</taxon>
    </lineage>
</organism>
<feature type="non-terminal residue" evidence="2">
    <location>
        <position position="1"/>
    </location>
</feature>
<gene>
    <name evidence="2" type="ORF">SELMODRAFT_112010</name>
</gene>
<keyword evidence="3" id="KW-1185">Reference proteome</keyword>
<dbReference type="Proteomes" id="UP000001514">
    <property type="component" value="Unassembled WGS sequence"/>
</dbReference>
<evidence type="ECO:0000313" key="3">
    <source>
        <dbReference type="Proteomes" id="UP000001514"/>
    </source>
</evidence>
<dbReference type="InParanoid" id="D8S9W8"/>
<name>D8S9W8_SELML</name>
<dbReference type="PANTHER" id="PTHR21600:SF52">
    <property type="entry name" value="PSEUDOURIDINE SYNTHASE RSUA_RLUA-LIKE DOMAIN-CONTAINING PROTEIN"/>
    <property type="match status" value="1"/>
</dbReference>
<dbReference type="OMA" id="ECCPGCV"/>